<evidence type="ECO:0000313" key="5">
    <source>
        <dbReference type="Proteomes" id="UP001139414"/>
    </source>
</evidence>
<organism evidence="4 5">
    <name type="scientific">Christiangramia sediminis</name>
    <dbReference type="NCBI Taxonomy" id="2881336"/>
    <lineage>
        <taxon>Bacteria</taxon>
        <taxon>Pseudomonadati</taxon>
        <taxon>Bacteroidota</taxon>
        <taxon>Flavobacteriia</taxon>
        <taxon>Flavobacteriales</taxon>
        <taxon>Flavobacteriaceae</taxon>
        <taxon>Christiangramia</taxon>
    </lineage>
</organism>
<dbReference type="Pfam" id="PF18962">
    <property type="entry name" value="Por_Secre_tail"/>
    <property type="match status" value="1"/>
</dbReference>
<dbReference type="InterPro" id="IPR026444">
    <property type="entry name" value="Secre_tail"/>
</dbReference>
<dbReference type="PANTHER" id="PTHR24273">
    <property type="entry name" value="FI04643P-RELATED"/>
    <property type="match status" value="1"/>
</dbReference>
<feature type="non-terminal residue" evidence="4">
    <location>
        <position position="1"/>
    </location>
</feature>
<evidence type="ECO:0000256" key="1">
    <source>
        <dbReference type="ARBA" id="ARBA00022729"/>
    </source>
</evidence>
<dbReference type="InterPro" id="IPR035986">
    <property type="entry name" value="PKD_dom_sf"/>
</dbReference>
<dbReference type="Proteomes" id="UP001139414">
    <property type="component" value="Unassembled WGS sequence"/>
</dbReference>
<dbReference type="NCBIfam" id="TIGR04183">
    <property type="entry name" value="Por_Secre_tail"/>
    <property type="match status" value="1"/>
</dbReference>
<dbReference type="Pfam" id="PF02494">
    <property type="entry name" value="HYR"/>
    <property type="match status" value="1"/>
</dbReference>
<keyword evidence="1" id="KW-0732">Signal</keyword>
<sequence>LNSTSTDACGIASEVLSQTSFGCSDVGTFDITLTVKDVNDNETVETISVTVVDDTAPNITCVEDQTRANDPETCTYTVIGTEFDPTFDDNCSGAMVSNDYNNLDSLSGAIFEEGDTTVKWMVTDASGNKTTCSFRVTVSNEVPVTNNISGPIDPVQVNTGGVELTATYTDNNVTSATWKLITNDGVVDQYTCEECVDNGIITGSFNPQPGVYTIELTVTDACGAVDTFVYEYIVIFDPSGGFVTGGGWIDSPVGAMQGNYASVTGKANFGFNAKYKNGKNNFTEVDGHTNFQFKAGDLHFSSFEHEDMSLVISGKKATYTGYGTVNGTGSHKFRVIAIDGDANGGNDPDEFRIKIWGSNSNNEVLYDNMRGEAESSDLATVLGGGSIVIHKPKGAGKTKTMEDSTLTTKEKIEVEAEPMEILNNLEIAPNPVTAYANIRFSLKERLKADLRIYDLNGKLIKSLYSGIVNADQVVEVGFERENLMSGIYICKLLTGDGRSYEKQIVIN</sequence>
<keyword evidence="5" id="KW-1185">Reference proteome</keyword>
<feature type="domain" description="HYR" evidence="3">
    <location>
        <begin position="52"/>
        <end position="140"/>
    </location>
</feature>
<evidence type="ECO:0000313" key="4">
    <source>
        <dbReference type="EMBL" id="MCB7481474.1"/>
    </source>
</evidence>
<dbReference type="RefSeq" id="WP_229340454.1">
    <property type="nucleotide sequence ID" value="NZ_JAJBZG010000004.1"/>
</dbReference>
<comment type="caution">
    <text evidence="4">The sequence shown here is derived from an EMBL/GenBank/DDBJ whole genome shotgun (WGS) entry which is preliminary data.</text>
</comment>
<accession>A0A9X1RY80</accession>
<protein>
    <submittedName>
        <fullName evidence="4">T9SS type A sorting domain-containing protein</fullName>
    </submittedName>
</protein>
<dbReference type="EMBL" id="JAJBZG010000004">
    <property type="protein sequence ID" value="MCB7481474.1"/>
    <property type="molecule type" value="Genomic_DNA"/>
</dbReference>
<dbReference type="InterPro" id="IPR003410">
    <property type="entry name" value="HYR_dom"/>
</dbReference>
<dbReference type="PROSITE" id="PS50825">
    <property type="entry name" value="HYR"/>
    <property type="match status" value="1"/>
</dbReference>
<dbReference type="AlphaFoldDB" id="A0A9X1RY80"/>
<evidence type="ECO:0000256" key="2">
    <source>
        <dbReference type="ARBA" id="ARBA00022737"/>
    </source>
</evidence>
<gene>
    <name evidence="4" type="ORF">LGQ90_09405</name>
</gene>
<name>A0A9X1RY80_9FLAO</name>
<reference evidence="4" key="1">
    <citation type="submission" date="2021-10" db="EMBL/GenBank/DDBJ databases">
        <title>Gramella sp. ASW11-100T, isolated from marine sediment.</title>
        <authorList>
            <person name="Xia C."/>
        </authorList>
    </citation>
    <scope>NUCLEOTIDE SEQUENCE</scope>
    <source>
        <strain evidence="4">ASW11-100</strain>
    </source>
</reference>
<keyword evidence="2" id="KW-0677">Repeat</keyword>
<dbReference type="SUPFAM" id="SSF49299">
    <property type="entry name" value="PKD domain"/>
    <property type="match status" value="1"/>
</dbReference>
<dbReference type="PANTHER" id="PTHR24273:SF32">
    <property type="entry name" value="HYALIN"/>
    <property type="match status" value="1"/>
</dbReference>
<evidence type="ECO:0000259" key="3">
    <source>
        <dbReference type="PROSITE" id="PS50825"/>
    </source>
</evidence>
<proteinExistence type="predicted"/>